<feature type="coiled-coil region" evidence="1">
    <location>
        <begin position="209"/>
        <end position="236"/>
    </location>
</feature>
<proteinExistence type="predicted"/>
<keyword evidence="4" id="KW-1185">Reference proteome</keyword>
<gene>
    <name evidence="3" type="ORF">FCM35_KLT11015</name>
</gene>
<organism evidence="3 4">
    <name type="scientific">Carex littledalei</name>
    <dbReference type="NCBI Taxonomy" id="544730"/>
    <lineage>
        <taxon>Eukaryota</taxon>
        <taxon>Viridiplantae</taxon>
        <taxon>Streptophyta</taxon>
        <taxon>Embryophyta</taxon>
        <taxon>Tracheophyta</taxon>
        <taxon>Spermatophyta</taxon>
        <taxon>Magnoliopsida</taxon>
        <taxon>Liliopsida</taxon>
        <taxon>Poales</taxon>
        <taxon>Cyperaceae</taxon>
        <taxon>Cyperoideae</taxon>
        <taxon>Cariceae</taxon>
        <taxon>Carex</taxon>
        <taxon>Carex subgen. Euthyceras</taxon>
    </lineage>
</organism>
<keyword evidence="1" id="KW-0175">Coiled coil</keyword>
<accession>A0A833QK89</accession>
<evidence type="ECO:0000256" key="2">
    <source>
        <dbReference type="SAM" id="MobiDB-lite"/>
    </source>
</evidence>
<name>A0A833QK89_9POAL</name>
<evidence type="ECO:0000256" key="1">
    <source>
        <dbReference type="SAM" id="Coils"/>
    </source>
</evidence>
<dbReference type="EMBL" id="SWLB01000021">
    <property type="protein sequence ID" value="KAF3324858.1"/>
    <property type="molecule type" value="Genomic_DNA"/>
</dbReference>
<feature type="region of interest" description="Disordered" evidence="2">
    <location>
        <begin position="130"/>
        <end position="195"/>
    </location>
</feature>
<dbReference type="PANTHER" id="PTHR35692:SF1">
    <property type="entry name" value="F26F24.11"/>
    <property type="match status" value="1"/>
</dbReference>
<sequence>MDKSAVDAIIAEAMDACALDQIAKLNTAHLSLDSSLPSDLESRFRKLKSFPAKTAASPAFTATKSLNFGKENNAPPPPPPSVPIVSSTFTVSDDKVTASASPVTPSAGKQMPNEAQTEFKLGNGVLAGEEVKSKKPSLPDYDFGSGNSPSKRRNRSPGQSPIDRLGCCFFLSPKKTTSSTPKSKGKDGNGRTVGNMDLGEVELDELLDNHKFLADIKEQQKKLKKALKEQEKVSKEAAKLVSWSKQASARMRVNTDELLSDEDDDELGGTHFH</sequence>
<comment type="caution">
    <text evidence="3">The sequence shown here is derived from an EMBL/GenBank/DDBJ whole genome shotgun (WGS) entry which is preliminary data.</text>
</comment>
<reference evidence="3" key="1">
    <citation type="submission" date="2020-01" db="EMBL/GenBank/DDBJ databases">
        <title>Genome sequence of Kobresia littledalei, the first chromosome-level genome in the family Cyperaceae.</title>
        <authorList>
            <person name="Qu G."/>
        </authorList>
    </citation>
    <scope>NUCLEOTIDE SEQUENCE</scope>
    <source>
        <strain evidence="3">C.B.Clarke</strain>
        <tissue evidence="3">Leaf</tissue>
    </source>
</reference>
<protein>
    <submittedName>
        <fullName evidence="3">Uncharacterized protein</fullName>
    </submittedName>
</protein>
<dbReference type="OrthoDB" id="1936256at2759"/>
<evidence type="ECO:0000313" key="3">
    <source>
        <dbReference type="EMBL" id="KAF3324858.1"/>
    </source>
</evidence>
<feature type="region of interest" description="Disordered" evidence="2">
    <location>
        <begin position="63"/>
        <end position="87"/>
    </location>
</feature>
<dbReference type="Proteomes" id="UP000623129">
    <property type="component" value="Unassembled WGS sequence"/>
</dbReference>
<dbReference type="AlphaFoldDB" id="A0A833QK89"/>
<dbReference type="PANTHER" id="PTHR35692">
    <property type="entry name" value="F26F24.11"/>
    <property type="match status" value="1"/>
</dbReference>
<evidence type="ECO:0000313" key="4">
    <source>
        <dbReference type="Proteomes" id="UP000623129"/>
    </source>
</evidence>
<feature type="compositionally biased region" description="Low complexity" evidence="2">
    <location>
        <begin position="172"/>
        <end position="182"/>
    </location>
</feature>